<evidence type="ECO:0008006" key="4">
    <source>
        <dbReference type="Google" id="ProtNLM"/>
    </source>
</evidence>
<comment type="caution">
    <text evidence="2">The sequence shown here is derived from an EMBL/GenBank/DDBJ whole genome shotgun (WGS) entry which is preliminary data.</text>
</comment>
<evidence type="ECO:0000313" key="2">
    <source>
        <dbReference type="EMBL" id="GLX69638.1"/>
    </source>
</evidence>
<keyword evidence="3" id="KW-1185">Reference proteome</keyword>
<sequence length="183" mass="21094">MGLFDRMKNLFRANSPQEDHPLQVLSAYIESYSEKLRELTVSVNRSESEWLIQKGKMDLYLANSAIYRDKADQEASVGNAETAKHWLIQAHTQESYVANLEPEVKKLQHSTKQLKETLAQFENKLQTAKEMRKQFMLRIEAANSQMQMNSARNEALSSSALERLQEEAFLAEAKVELLRSRTE</sequence>
<accession>A0ABQ6GHC8</accession>
<name>A0ABQ6GHC8_9BACL</name>
<reference evidence="2 3" key="1">
    <citation type="submission" date="2023-03" db="EMBL/GenBank/DDBJ databases">
        <title>Draft genome sequence of the bacteria which degrade cell wall of Tricholomamatutake.</title>
        <authorList>
            <person name="Konishi Y."/>
            <person name="Fukuta Y."/>
            <person name="Shirasaka N."/>
        </authorList>
    </citation>
    <scope>NUCLEOTIDE SEQUENCE [LARGE SCALE GENOMIC DNA]</scope>
    <source>
        <strain evidence="3">mu1</strain>
    </source>
</reference>
<feature type="coiled-coil region" evidence="1">
    <location>
        <begin position="104"/>
        <end position="181"/>
    </location>
</feature>
<dbReference type="RefSeq" id="WP_284240423.1">
    <property type="nucleotide sequence ID" value="NZ_BSSQ01000015.1"/>
</dbReference>
<organism evidence="2 3">
    <name type="scientific">Paenibacillus glycanilyticus</name>
    <dbReference type="NCBI Taxonomy" id="126569"/>
    <lineage>
        <taxon>Bacteria</taxon>
        <taxon>Bacillati</taxon>
        <taxon>Bacillota</taxon>
        <taxon>Bacilli</taxon>
        <taxon>Bacillales</taxon>
        <taxon>Paenibacillaceae</taxon>
        <taxon>Paenibacillus</taxon>
    </lineage>
</organism>
<proteinExistence type="predicted"/>
<protein>
    <recommendedName>
        <fullName evidence="4">Phage shock protein A</fullName>
    </recommendedName>
</protein>
<evidence type="ECO:0000313" key="3">
    <source>
        <dbReference type="Proteomes" id="UP001157114"/>
    </source>
</evidence>
<evidence type="ECO:0000256" key="1">
    <source>
        <dbReference type="SAM" id="Coils"/>
    </source>
</evidence>
<gene>
    <name evidence="2" type="ORF">MU1_39830</name>
</gene>
<dbReference type="EMBL" id="BSSQ01000015">
    <property type="protein sequence ID" value="GLX69638.1"/>
    <property type="molecule type" value="Genomic_DNA"/>
</dbReference>
<keyword evidence="1" id="KW-0175">Coiled coil</keyword>
<dbReference type="Proteomes" id="UP001157114">
    <property type="component" value="Unassembled WGS sequence"/>
</dbReference>